<gene>
    <name evidence="2" type="ORF">IM811_016938</name>
</gene>
<proteinExistence type="predicted"/>
<sequence length="128" mass="14093">MATLAPVASPSRLEGEVMWLLLVCSVHAGCSNILLPRQRTTWTSMETTSLLWLVCLKRPNQHADGFQWADYQGADDGPGQQAWAVVDESQKRPQSCATVSCKPGFKHTSIGLVEDVLDTPTRLNCKHT</sequence>
<keyword evidence="1" id="KW-0472">Membrane</keyword>
<keyword evidence="1" id="KW-0812">Transmembrane</keyword>
<evidence type="ECO:0000313" key="3">
    <source>
        <dbReference type="Proteomes" id="UP000616885"/>
    </source>
</evidence>
<comment type="caution">
    <text evidence="2">The sequence shown here is derived from an EMBL/GenBank/DDBJ whole genome shotgun (WGS) entry which is preliminary data.</text>
</comment>
<feature type="transmembrane region" description="Helical" evidence="1">
    <location>
        <begin position="17"/>
        <end position="35"/>
    </location>
</feature>
<evidence type="ECO:0000313" key="2">
    <source>
        <dbReference type="EMBL" id="KAF9749143.1"/>
    </source>
</evidence>
<evidence type="ECO:0000256" key="1">
    <source>
        <dbReference type="SAM" id="Phobius"/>
    </source>
</evidence>
<protein>
    <submittedName>
        <fullName evidence="2">Uncharacterized protein</fullName>
    </submittedName>
</protein>
<organism evidence="2 3">
    <name type="scientific">Bionectria ochroleuca</name>
    <name type="common">Gliocladium roseum</name>
    <dbReference type="NCBI Taxonomy" id="29856"/>
    <lineage>
        <taxon>Eukaryota</taxon>
        <taxon>Fungi</taxon>
        <taxon>Dikarya</taxon>
        <taxon>Ascomycota</taxon>
        <taxon>Pezizomycotina</taxon>
        <taxon>Sordariomycetes</taxon>
        <taxon>Hypocreomycetidae</taxon>
        <taxon>Hypocreales</taxon>
        <taxon>Bionectriaceae</taxon>
        <taxon>Clonostachys</taxon>
    </lineage>
</organism>
<keyword evidence="1" id="KW-1133">Transmembrane helix</keyword>
<dbReference type="Proteomes" id="UP000616885">
    <property type="component" value="Unassembled WGS sequence"/>
</dbReference>
<dbReference type="AlphaFoldDB" id="A0A8H7KEQ8"/>
<name>A0A8H7KEQ8_BIOOC</name>
<dbReference type="EMBL" id="JADCTT010000008">
    <property type="protein sequence ID" value="KAF9749143.1"/>
    <property type="molecule type" value="Genomic_DNA"/>
</dbReference>
<reference evidence="2" key="1">
    <citation type="submission" date="2020-10" db="EMBL/GenBank/DDBJ databases">
        <title>High-Quality Genome Resource of Clonostachys rosea strain S41 by Oxford Nanopore Long-Read Sequencing.</title>
        <authorList>
            <person name="Wang H."/>
        </authorList>
    </citation>
    <scope>NUCLEOTIDE SEQUENCE</scope>
    <source>
        <strain evidence="2">S41</strain>
    </source>
</reference>
<accession>A0A8H7KEQ8</accession>